<feature type="compositionally biased region" description="Low complexity" evidence="8">
    <location>
        <begin position="494"/>
        <end position="508"/>
    </location>
</feature>
<evidence type="ECO:0000256" key="3">
    <source>
        <dbReference type="ARBA" id="ARBA00022737"/>
    </source>
</evidence>
<feature type="compositionally biased region" description="Low complexity" evidence="8">
    <location>
        <begin position="1"/>
        <end position="14"/>
    </location>
</feature>
<reference evidence="11" key="1">
    <citation type="journal article" date="2014" name="Genome Announc.">
        <title>Genome sequence of the yeast Cyberlindnera fabianii (Hansenula fabianii).</title>
        <authorList>
            <person name="Freel K.C."/>
            <person name="Sarilar V."/>
            <person name="Neuveglise C."/>
            <person name="Devillers H."/>
            <person name="Friedrich A."/>
            <person name="Schacherer J."/>
        </authorList>
    </citation>
    <scope>NUCLEOTIDE SEQUENCE</scope>
    <source>
        <strain evidence="11">YJS4271</strain>
    </source>
</reference>
<keyword evidence="4 7" id="KW-0863">Zinc-finger</keyword>
<evidence type="ECO:0000256" key="9">
    <source>
        <dbReference type="SAM" id="Phobius"/>
    </source>
</evidence>
<dbReference type="GO" id="GO:0000981">
    <property type="term" value="F:DNA-binding transcription factor activity, RNA polymerase II-specific"/>
    <property type="evidence" value="ECO:0007669"/>
    <property type="project" value="InterPro"/>
</dbReference>
<feature type="region of interest" description="Disordered" evidence="8">
    <location>
        <begin position="1"/>
        <end position="45"/>
    </location>
</feature>
<dbReference type="PROSITE" id="PS50157">
    <property type="entry name" value="ZINC_FINGER_C2H2_2"/>
    <property type="match status" value="2"/>
</dbReference>
<feature type="region of interest" description="Disordered" evidence="8">
    <location>
        <begin position="454"/>
        <end position="511"/>
    </location>
</feature>
<feature type="compositionally biased region" description="Basic and acidic residues" evidence="8">
    <location>
        <begin position="195"/>
        <end position="207"/>
    </location>
</feature>
<feature type="transmembrane region" description="Helical" evidence="9">
    <location>
        <begin position="646"/>
        <end position="663"/>
    </location>
</feature>
<keyword evidence="9" id="KW-0812">Transmembrane</keyword>
<dbReference type="GO" id="GO:0005634">
    <property type="term" value="C:nucleus"/>
    <property type="evidence" value="ECO:0007669"/>
    <property type="project" value="UniProtKB-SubCell"/>
</dbReference>
<feature type="compositionally biased region" description="Polar residues" evidence="8">
    <location>
        <begin position="454"/>
        <end position="481"/>
    </location>
</feature>
<dbReference type="GO" id="GO:0000978">
    <property type="term" value="F:RNA polymerase II cis-regulatory region sequence-specific DNA binding"/>
    <property type="evidence" value="ECO:0007669"/>
    <property type="project" value="InterPro"/>
</dbReference>
<feature type="region of interest" description="Disordered" evidence="8">
    <location>
        <begin position="134"/>
        <end position="211"/>
    </location>
</feature>
<keyword evidence="5" id="KW-0862">Zinc</keyword>
<protein>
    <submittedName>
        <fullName evidence="11">CYFA0S02e10374g1_1</fullName>
    </submittedName>
</protein>
<evidence type="ECO:0000256" key="5">
    <source>
        <dbReference type="ARBA" id="ARBA00022833"/>
    </source>
</evidence>
<dbReference type="EMBL" id="LK052887">
    <property type="protein sequence ID" value="CDR39000.1"/>
    <property type="molecule type" value="Genomic_DNA"/>
</dbReference>
<dbReference type="OrthoDB" id="6077919at2759"/>
<dbReference type="Pfam" id="PF00096">
    <property type="entry name" value="zf-C2H2"/>
    <property type="match status" value="2"/>
</dbReference>
<evidence type="ECO:0000256" key="6">
    <source>
        <dbReference type="ARBA" id="ARBA00023242"/>
    </source>
</evidence>
<keyword evidence="2" id="KW-0479">Metal-binding</keyword>
<gene>
    <name evidence="11" type="ORF">CYFA0S_02e10374g</name>
</gene>
<dbReference type="InterPro" id="IPR051059">
    <property type="entry name" value="VerF-like"/>
</dbReference>
<feature type="compositionally biased region" description="Low complexity" evidence="8">
    <location>
        <begin position="171"/>
        <end position="182"/>
    </location>
</feature>
<dbReference type="FunFam" id="3.30.160.60:FF:000446">
    <property type="entry name" value="Zinc finger protein"/>
    <property type="match status" value="1"/>
</dbReference>
<name>A0A061AN50_CYBFA</name>
<keyword evidence="3" id="KW-0677">Repeat</keyword>
<dbReference type="PANTHER" id="PTHR40626">
    <property type="entry name" value="MIP31509P"/>
    <property type="match status" value="1"/>
</dbReference>
<dbReference type="InterPro" id="IPR013087">
    <property type="entry name" value="Znf_C2H2_type"/>
</dbReference>
<evidence type="ECO:0000259" key="10">
    <source>
        <dbReference type="PROSITE" id="PS50157"/>
    </source>
</evidence>
<dbReference type="InterPro" id="IPR036236">
    <property type="entry name" value="Znf_C2H2_sf"/>
</dbReference>
<evidence type="ECO:0000256" key="7">
    <source>
        <dbReference type="PROSITE-ProRule" id="PRU00042"/>
    </source>
</evidence>
<comment type="subcellular location">
    <subcellularLocation>
        <location evidence="1">Nucleus</location>
    </subcellularLocation>
</comment>
<feature type="transmembrane region" description="Helical" evidence="9">
    <location>
        <begin position="601"/>
        <end position="625"/>
    </location>
</feature>
<evidence type="ECO:0000256" key="2">
    <source>
        <dbReference type="ARBA" id="ARBA00022723"/>
    </source>
</evidence>
<dbReference type="PROSITE" id="PS00028">
    <property type="entry name" value="ZINC_FINGER_C2H2_1"/>
    <property type="match status" value="2"/>
</dbReference>
<dbReference type="PANTHER" id="PTHR40626:SF13">
    <property type="entry name" value="RESPIRATION FACTOR 2-RELATED"/>
    <property type="match status" value="1"/>
</dbReference>
<keyword evidence="9" id="KW-1133">Transmembrane helix</keyword>
<dbReference type="CDD" id="cd12148">
    <property type="entry name" value="fungal_TF_MHR"/>
    <property type="match status" value="1"/>
</dbReference>
<dbReference type="SUPFAM" id="SSF57667">
    <property type="entry name" value="beta-beta-alpha zinc fingers"/>
    <property type="match status" value="1"/>
</dbReference>
<evidence type="ECO:0000256" key="8">
    <source>
        <dbReference type="SAM" id="MobiDB-lite"/>
    </source>
</evidence>
<organism evidence="11">
    <name type="scientific">Cyberlindnera fabianii</name>
    <name type="common">Yeast</name>
    <name type="synonym">Hansenula fabianii</name>
    <dbReference type="NCBI Taxonomy" id="36022"/>
    <lineage>
        <taxon>Eukaryota</taxon>
        <taxon>Fungi</taxon>
        <taxon>Dikarya</taxon>
        <taxon>Ascomycota</taxon>
        <taxon>Saccharomycotina</taxon>
        <taxon>Saccharomycetes</taxon>
        <taxon>Phaffomycetales</taxon>
        <taxon>Phaffomycetaceae</taxon>
        <taxon>Cyberlindnera</taxon>
    </lineage>
</organism>
<dbReference type="FunFam" id="3.30.160.60:FF:002058">
    <property type="entry name" value="YML081W-like protein"/>
    <property type="match status" value="1"/>
</dbReference>
<dbReference type="GO" id="GO:0000785">
    <property type="term" value="C:chromatin"/>
    <property type="evidence" value="ECO:0007669"/>
    <property type="project" value="TreeGrafter"/>
</dbReference>
<sequence length="1145" mass="128883">MPSAMSDSSLSPDYSKSRRASQDSSSSRAKRLKQVQQNAPGFEPIPKKSALIKTDKPRPHICSTCTRAFARLEHLKRHERSHTNEKPFQCAACGRCFARRDLVLRHQQKLHSGLSTNNLKEALKKGENENIITNFGNKQVSLPTKEGASDDDDDDDDDIISTSDESHRARSFSSSTSRAPKSTIDSVGEHSSLFKHTENRRLSRQDDSVTSSPFDGVAAAAAAAAGTFQSRIHRHNSFSATSSYSYLKKDDIKEDPETVEGPREVGFATPQLTAKDLDNKALMSGIDLDALGLQYDVADFSLDSRREVKAEDYFDKANGGRTSRNGKPSTPFNLGLTPNASFLDMPVMNEYLHIGNAGGGAGFTLKGDSNVSLNLFAYNNIPQSNSNSAAQTPLHNVMDIEGNANGTTASTSIHDDHMSPEDWLGEFINTPFDQNFNPQSKNLNTIGFVPSLSPASSDNTTNSDLRASLPQPTLSVPTTDEASAATDPSVLSEQSQQPQQPTTANPNQLFNKTDISTLFRTRQIDLFKKVIENKSGMKGSFELFTPELRKEIMRINKLKDSQFPELDELNQYVNLFKNEFNKYFPFIHLPTLKPTIENYPLLLSIAAVGALYAFHSGHALLMFNITRYRIHTYLEGEKSFKNNSSIPIWLYQSMVLLIFIGIFNNDLSITKTMTIFLNSLIELVKLTSLNLPLENFITPPPIMDNLQNSSDMMQEANFNYFVLAQSRIRTCHTILLISNLFSSLIGLDCSLHSLDLKCGVHCKWDELWECNNYLEWMAFLEKKHYVIDSKFALVELANGNESYNNCLNFLTLNNYILSDEDNKSHKRLQMKTLLSLLMSIHEKIYLEGSLLKNEENGVIAATKWRMNSRPVIESLIKSWESLYIKNGGVLYLNESSLSIIYNKNPIMRLILPLLSFAKIRKCIHLTPTIESIWRKDWDGMNNSLKELKTDFEALRDATNYAIDIVKLWIDYVSIHNDAEKTSIRTPVFFITCIFTSLLIIAEFLHSVEVWARDYDEKPVYLNAVERTLWLRSEMVFKKIEKCLMLDDNNKTYAEFLRKEAKGALDVESLPDEVAKSAVNPHTDIQETRNVIKNARLSSKGLYLGVRILADAPIWPIALLFAQALKARAIHISKSRPSTPQEVKTV</sequence>
<evidence type="ECO:0000256" key="1">
    <source>
        <dbReference type="ARBA" id="ARBA00004123"/>
    </source>
</evidence>
<keyword evidence="6" id="KW-0539">Nucleus</keyword>
<dbReference type="PhylomeDB" id="A0A061AN50"/>
<feature type="domain" description="C2H2-type" evidence="10">
    <location>
        <begin position="60"/>
        <end position="87"/>
    </location>
</feature>
<dbReference type="AlphaFoldDB" id="A0A061AN50"/>
<accession>A0A061AN50</accession>
<feature type="compositionally biased region" description="Acidic residues" evidence="8">
    <location>
        <begin position="149"/>
        <end position="159"/>
    </location>
</feature>
<feature type="domain" description="C2H2-type" evidence="10">
    <location>
        <begin position="88"/>
        <end position="116"/>
    </location>
</feature>
<evidence type="ECO:0000256" key="4">
    <source>
        <dbReference type="ARBA" id="ARBA00022771"/>
    </source>
</evidence>
<keyword evidence="9" id="KW-0472">Membrane</keyword>
<evidence type="ECO:0000313" key="11">
    <source>
        <dbReference type="EMBL" id="CDR39000.1"/>
    </source>
</evidence>
<dbReference type="Gene3D" id="3.30.160.60">
    <property type="entry name" value="Classic Zinc Finger"/>
    <property type="match status" value="2"/>
</dbReference>
<proteinExistence type="predicted"/>
<dbReference type="VEuPathDB" id="FungiDB:BON22_3457"/>
<dbReference type="SMART" id="SM00355">
    <property type="entry name" value="ZnF_C2H2"/>
    <property type="match status" value="2"/>
</dbReference>
<dbReference type="GO" id="GO:0008270">
    <property type="term" value="F:zinc ion binding"/>
    <property type="evidence" value="ECO:0007669"/>
    <property type="project" value="UniProtKB-KW"/>
</dbReference>